<evidence type="ECO:0000259" key="13">
    <source>
        <dbReference type="PROSITE" id="PS50191"/>
    </source>
</evidence>
<accession>A0A8C4QUC3</accession>
<dbReference type="SUPFAM" id="SSF52087">
    <property type="entry name" value="CRAL/TRIO domain"/>
    <property type="match status" value="1"/>
</dbReference>
<keyword evidence="5" id="KW-0904">Protein phosphatase</keyword>
<evidence type="ECO:0000259" key="11">
    <source>
        <dbReference type="PROSITE" id="PS50055"/>
    </source>
</evidence>
<dbReference type="PANTHER" id="PTHR19134">
    <property type="entry name" value="RECEPTOR-TYPE TYROSINE-PROTEIN PHOSPHATASE"/>
    <property type="match status" value="1"/>
</dbReference>
<evidence type="ECO:0000256" key="9">
    <source>
        <dbReference type="ARBA" id="ARBA00069781"/>
    </source>
</evidence>
<dbReference type="CDD" id="cd00170">
    <property type="entry name" value="SEC14"/>
    <property type="match status" value="1"/>
</dbReference>
<evidence type="ECO:0000313" key="15">
    <source>
        <dbReference type="Proteomes" id="UP000694388"/>
    </source>
</evidence>
<dbReference type="InterPro" id="IPR036865">
    <property type="entry name" value="CRAL-TRIO_dom_sf"/>
</dbReference>
<feature type="domain" description="Tyrosine-protein phosphatase" evidence="11">
    <location>
        <begin position="267"/>
        <end position="486"/>
    </location>
</feature>
<comment type="similarity">
    <text evidence="8">Belongs to the protein-tyrosine phosphatase family. Non-receptor class 3 subfamily.</text>
</comment>
<dbReference type="Gene3D" id="3.90.190.10">
    <property type="entry name" value="Protein tyrosine phosphatase superfamily"/>
    <property type="match status" value="1"/>
</dbReference>
<dbReference type="Pfam" id="PF00102">
    <property type="entry name" value="Y_phosphatase"/>
    <property type="match status" value="1"/>
</dbReference>
<dbReference type="AlphaFoldDB" id="A0A8C4QUC3"/>
<dbReference type="PRINTS" id="PR00700">
    <property type="entry name" value="PRTYPHPHTASE"/>
</dbReference>
<organism evidence="14 15">
    <name type="scientific">Eptatretus burgeri</name>
    <name type="common">Inshore hagfish</name>
    <dbReference type="NCBI Taxonomy" id="7764"/>
    <lineage>
        <taxon>Eukaryota</taxon>
        <taxon>Metazoa</taxon>
        <taxon>Chordata</taxon>
        <taxon>Craniata</taxon>
        <taxon>Vertebrata</taxon>
        <taxon>Cyclostomata</taxon>
        <taxon>Myxini</taxon>
        <taxon>Myxiniformes</taxon>
        <taxon>Myxinidae</taxon>
        <taxon>Eptatretinae</taxon>
        <taxon>Eptatretus</taxon>
    </lineage>
</organism>
<dbReference type="InterPro" id="IPR016130">
    <property type="entry name" value="Tyr_Pase_AS"/>
</dbReference>
<dbReference type="InterPro" id="IPR003595">
    <property type="entry name" value="Tyr_Pase_cat"/>
</dbReference>
<dbReference type="SMART" id="SM00404">
    <property type="entry name" value="PTPc_motif"/>
    <property type="match status" value="1"/>
</dbReference>
<evidence type="ECO:0000256" key="2">
    <source>
        <dbReference type="ARBA" id="ARBA00013064"/>
    </source>
</evidence>
<dbReference type="FunFam" id="3.40.525.10:FF:000005">
    <property type="entry name" value="Tyrosine-protein phosphatase non-receptor type 9"/>
    <property type="match status" value="1"/>
</dbReference>
<dbReference type="Gene3D" id="3.40.525.10">
    <property type="entry name" value="CRAL-TRIO lipid binding domain"/>
    <property type="match status" value="1"/>
</dbReference>
<feature type="compositionally biased region" description="Low complexity" evidence="10">
    <location>
        <begin position="217"/>
        <end position="235"/>
    </location>
</feature>
<evidence type="ECO:0000256" key="8">
    <source>
        <dbReference type="ARBA" id="ARBA00060781"/>
    </source>
</evidence>
<dbReference type="SMART" id="SM00516">
    <property type="entry name" value="SEC14"/>
    <property type="match status" value="1"/>
</dbReference>
<feature type="domain" description="CRAL-TRIO" evidence="13">
    <location>
        <begin position="18"/>
        <end position="177"/>
    </location>
</feature>
<evidence type="ECO:0000256" key="4">
    <source>
        <dbReference type="ARBA" id="ARBA00022801"/>
    </source>
</evidence>
<dbReference type="Proteomes" id="UP000694388">
    <property type="component" value="Unplaced"/>
</dbReference>
<dbReference type="GO" id="GO:0004725">
    <property type="term" value="F:protein tyrosine phosphatase activity"/>
    <property type="evidence" value="ECO:0007669"/>
    <property type="project" value="UniProtKB-EC"/>
</dbReference>
<evidence type="ECO:0000259" key="12">
    <source>
        <dbReference type="PROSITE" id="PS50056"/>
    </source>
</evidence>
<dbReference type="PROSITE" id="PS00383">
    <property type="entry name" value="TYR_PHOSPHATASE_1"/>
    <property type="match status" value="1"/>
</dbReference>
<keyword evidence="6" id="KW-0007">Acetylation</keyword>
<dbReference type="PROSITE" id="PS50056">
    <property type="entry name" value="TYR_PHOSPHATASE_2"/>
    <property type="match status" value="1"/>
</dbReference>
<proteinExistence type="inferred from homology"/>
<dbReference type="PROSITE" id="PS50055">
    <property type="entry name" value="TYR_PHOSPHATASE_PTP"/>
    <property type="match status" value="1"/>
</dbReference>
<keyword evidence="4" id="KW-0378">Hydrolase</keyword>
<comment type="function">
    <text evidence="7">Protein-tyrosine phosphatase that could participate in the transfer of hydrophobic ligands or in functions of the Golgi apparatus.</text>
</comment>
<dbReference type="InterPro" id="IPR001251">
    <property type="entry name" value="CRAL-TRIO_dom"/>
</dbReference>
<evidence type="ECO:0000256" key="3">
    <source>
        <dbReference type="ARBA" id="ARBA00022490"/>
    </source>
</evidence>
<evidence type="ECO:0000256" key="6">
    <source>
        <dbReference type="ARBA" id="ARBA00022990"/>
    </source>
</evidence>
<dbReference type="GeneTree" id="ENSGT00940000165569"/>
<evidence type="ECO:0000256" key="1">
    <source>
        <dbReference type="ARBA" id="ARBA00004496"/>
    </source>
</evidence>
<dbReference type="InterPro" id="IPR000387">
    <property type="entry name" value="Tyr_Pase_dom"/>
</dbReference>
<dbReference type="FunFam" id="3.90.190.10:FF:000026">
    <property type="entry name" value="tyrosine-protein phosphatase non-receptor type 9"/>
    <property type="match status" value="1"/>
</dbReference>
<dbReference type="SMART" id="SM00194">
    <property type="entry name" value="PTPc"/>
    <property type="match status" value="1"/>
</dbReference>
<dbReference type="EC" id="3.1.3.48" evidence="2"/>
<evidence type="ECO:0000256" key="10">
    <source>
        <dbReference type="SAM" id="MobiDB-lite"/>
    </source>
</evidence>
<reference evidence="14" key="2">
    <citation type="submission" date="2025-09" db="UniProtKB">
        <authorList>
            <consortium name="Ensembl"/>
        </authorList>
    </citation>
    <scope>IDENTIFICATION</scope>
</reference>
<reference evidence="14" key="1">
    <citation type="submission" date="2025-08" db="UniProtKB">
        <authorList>
            <consortium name="Ensembl"/>
        </authorList>
    </citation>
    <scope>IDENTIFICATION</scope>
</reference>
<name>A0A8C4QUC3_EPTBU</name>
<feature type="region of interest" description="Disordered" evidence="10">
    <location>
        <begin position="213"/>
        <end position="235"/>
    </location>
</feature>
<comment type="subcellular location">
    <subcellularLocation>
        <location evidence="1">Cytoplasm</location>
    </subcellularLocation>
</comment>
<dbReference type="PANTHER" id="PTHR19134:SF534">
    <property type="entry name" value="LD27988P"/>
    <property type="match status" value="1"/>
</dbReference>
<feature type="domain" description="Tyrosine specific protein phosphatases" evidence="12">
    <location>
        <begin position="444"/>
        <end position="486"/>
    </location>
</feature>
<evidence type="ECO:0000313" key="14">
    <source>
        <dbReference type="Ensembl" id="ENSEBUP00000020692.1"/>
    </source>
</evidence>
<dbReference type="Ensembl" id="ENSEBUT00000021268.1">
    <property type="protein sequence ID" value="ENSEBUP00000020692.1"/>
    <property type="gene ID" value="ENSEBUG00000012787.1"/>
</dbReference>
<keyword evidence="15" id="KW-1185">Reference proteome</keyword>
<dbReference type="InterPro" id="IPR000242">
    <property type="entry name" value="PTP_cat"/>
</dbReference>
<dbReference type="Pfam" id="PF00650">
    <property type="entry name" value="CRAL_TRIO"/>
    <property type="match status" value="1"/>
</dbReference>
<dbReference type="InterPro" id="IPR050348">
    <property type="entry name" value="Protein-Tyr_Phosphatase"/>
</dbReference>
<dbReference type="PROSITE" id="PS50191">
    <property type="entry name" value="CRAL_TRIO"/>
    <property type="match status" value="1"/>
</dbReference>
<dbReference type="GO" id="GO:0005737">
    <property type="term" value="C:cytoplasm"/>
    <property type="evidence" value="ECO:0007669"/>
    <property type="project" value="UniProtKB-SubCell"/>
</dbReference>
<evidence type="ECO:0000256" key="5">
    <source>
        <dbReference type="ARBA" id="ARBA00022912"/>
    </source>
</evidence>
<dbReference type="InterPro" id="IPR029021">
    <property type="entry name" value="Prot-tyrosine_phosphatase-like"/>
</dbReference>
<evidence type="ECO:0000256" key="7">
    <source>
        <dbReference type="ARBA" id="ARBA00055430"/>
    </source>
</evidence>
<sequence>MLQLTRIREGIYNLFPNEDPLKSELQSGKFTILSGRDATGAAVALFTARLHDPSAATHTTVLQAVLYQLDCAIESRETQRNGLIFIYDMTDSTYHNFDYELCVKMLSLLKGAFPARLKRVLIVSSPLWFRATFTVLRLFVREKLRDRVSTLRLGELSPLVPCDTLPIHLGGSRPLDHAAWLGRCLDSPRASSMDDILFLPSVPAPHTRFTGNGPPITSVALSSTSSSPSSPQPTSLLCEGSIHDGESRGILPTELMELLITIRRRGLHKEYEDMQREAPAGTFNCSKLPYNFAKNRYTDVLCLDHSRVRLTCIDDDHSDYINASFMDGYKQQNAYIAAQGPMPQTFDDFWRMVWEQQVLIVVMTTRVVERGRVKCGQYWPLDSVSSQNFGLFSVKNQHMEKFPDYNVTALVLYNNRTGEMREVAHFQYVSWPDFGVPRTAAGVLAFLGHVRQHQAAAVAAMGSAWHGHPQGPPIVVHCSAGIGRSGKSTICSLLSATNHIMPDTLKKGVDTSSWICQTFVKTLGITK</sequence>
<keyword evidence="3" id="KW-0963">Cytoplasm</keyword>
<protein>
    <recommendedName>
        <fullName evidence="9">Tyrosine-protein phosphatase non-receptor type 9</fullName>
        <ecNumber evidence="2">3.1.3.48</ecNumber>
    </recommendedName>
</protein>
<dbReference type="SUPFAM" id="SSF52799">
    <property type="entry name" value="(Phosphotyrosine protein) phosphatases II"/>
    <property type="match status" value="1"/>
</dbReference>